<sequence>MKSTFKQFQLIVVLMLIFIFLMTCVVVLADFMGVVNLKVHIPKKYLGNEWVQLYIRKSRFLRKNVDEQVLDMTVDARARLEEKIKEYQARTEAIEKDSDERTRLLAEAKELNAEAARRLKDVEAREQQFQKRFEESQDRETRIAAMVVMYSKMEPDKAGAILSGMENKLVISILQGMAEKKAAKILEFMDSKRATEILKDMAK</sequence>
<evidence type="ECO:0000313" key="3">
    <source>
        <dbReference type="EMBL" id="PKK91383.1"/>
    </source>
</evidence>
<feature type="coiled-coil region" evidence="1">
    <location>
        <begin position="70"/>
        <end position="139"/>
    </location>
</feature>
<evidence type="ECO:0000259" key="2">
    <source>
        <dbReference type="Pfam" id="PF03448"/>
    </source>
</evidence>
<protein>
    <recommendedName>
        <fullName evidence="2">Magnesium transporter MgtE intracellular domain-containing protein</fullName>
    </recommendedName>
</protein>
<name>A0A2N1PSR9_9BACT</name>
<evidence type="ECO:0000256" key="1">
    <source>
        <dbReference type="SAM" id="Coils"/>
    </source>
</evidence>
<dbReference type="EMBL" id="PGXC01000003">
    <property type="protein sequence ID" value="PKK91383.1"/>
    <property type="molecule type" value="Genomic_DNA"/>
</dbReference>
<organism evidence="3 4">
    <name type="scientific">Candidatus Wallbacteria bacterium HGW-Wallbacteria-1</name>
    <dbReference type="NCBI Taxonomy" id="2013854"/>
    <lineage>
        <taxon>Bacteria</taxon>
        <taxon>Candidatus Walliibacteriota</taxon>
    </lineage>
</organism>
<reference evidence="3 4" key="1">
    <citation type="journal article" date="2017" name="ISME J.">
        <title>Potential for microbial H2 and metal transformations associated with novel bacteria and archaea in deep terrestrial subsurface sediments.</title>
        <authorList>
            <person name="Hernsdorf A.W."/>
            <person name="Amano Y."/>
            <person name="Miyakawa K."/>
            <person name="Ise K."/>
            <person name="Suzuki Y."/>
            <person name="Anantharaman K."/>
            <person name="Probst A."/>
            <person name="Burstein D."/>
            <person name="Thomas B.C."/>
            <person name="Banfield J.F."/>
        </authorList>
    </citation>
    <scope>NUCLEOTIDE SEQUENCE [LARGE SCALE GENOMIC DNA]</scope>
    <source>
        <strain evidence="3">HGW-Wallbacteria-1</strain>
    </source>
</reference>
<proteinExistence type="predicted"/>
<feature type="domain" description="Magnesium transporter MgtE intracellular" evidence="2">
    <location>
        <begin position="146"/>
        <end position="201"/>
    </location>
</feature>
<comment type="caution">
    <text evidence="3">The sequence shown here is derived from an EMBL/GenBank/DDBJ whole genome shotgun (WGS) entry which is preliminary data.</text>
</comment>
<keyword evidence="1" id="KW-0175">Coiled coil</keyword>
<dbReference type="Proteomes" id="UP000233256">
    <property type="component" value="Unassembled WGS sequence"/>
</dbReference>
<dbReference type="InterPro" id="IPR006668">
    <property type="entry name" value="Mg_transptr_MgtE_intracell_dom"/>
</dbReference>
<evidence type="ECO:0000313" key="4">
    <source>
        <dbReference type="Proteomes" id="UP000233256"/>
    </source>
</evidence>
<dbReference type="Pfam" id="PF03448">
    <property type="entry name" value="MgtE_N"/>
    <property type="match status" value="1"/>
</dbReference>
<dbReference type="SUPFAM" id="SSF158791">
    <property type="entry name" value="MgtE N-terminal domain-like"/>
    <property type="match status" value="1"/>
</dbReference>
<gene>
    <name evidence="3" type="ORF">CVV64_06350</name>
</gene>
<dbReference type="AlphaFoldDB" id="A0A2N1PSR9"/>
<accession>A0A2N1PSR9</accession>